<dbReference type="Gene3D" id="6.20.10.30">
    <property type="match status" value="1"/>
</dbReference>
<dbReference type="SUPFAM" id="SSF52113">
    <property type="entry name" value="BRCT domain"/>
    <property type="match status" value="1"/>
</dbReference>
<dbReference type="Pfam" id="PF01653">
    <property type="entry name" value="DNA_ligase_aden"/>
    <property type="match status" value="1"/>
</dbReference>
<dbReference type="GO" id="GO:0046872">
    <property type="term" value="F:metal ion binding"/>
    <property type="evidence" value="ECO:0007669"/>
    <property type="project" value="UniProtKB-KW"/>
</dbReference>
<comment type="function">
    <text evidence="1 14">DNA ligase that catalyzes the formation of phosphodiester linkages between 5'-phosphoryl and 3'-hydroxyl groups in double-stranded DNA using NAD as a coenzyme and as the energy source for the reaction. It is essential for DNA replication and repair of damaged DNA.</text>
</comment>
<dbReference type="HAMAP" id="MF_01588">
    <property type="entry name" value="DNA_ligase_A"/>
    <property type="match status" value="1"/>
</dbReference>
<accession>A0A1M6FV74</accession>
<dbReference type="EC" id="6.5.1.2" evidence="2 14"/>
<evidence type="ECO:0000256" key="5">
    <source>
        <dbReference type="ARBA" id="ARBA00022705"/>
    </source>
</evidence>
<dbReference type="PROSITE" id="PS01055">
    <property type="entry name" value="DNA_LIGASE_N1"/>
    <property type="match status" value="1"/>
</dbReference>
<dbReference type="InterPro" id="IPR004149">
    <property type="entry name" value="Znf_DNAligase_C4"/>
</dbReference>
<dbReference type="AlphaFoldDB" id="A0A1M6FV74"/>
<comment type="cofactor">
    <cofactor evidence="14">
        <name>Mg(2+)</name>
        <dbReference type="ChEBI" id="CHEBI:18420"/>
    </cofactor>
    <cofactor evidence="14">
        <name>Mn(2+)</name>
        <dbReference type="ChEBI" id="CHEBI:29035"/>
    </cofactor>
</comment>
<comment type="catalytic activity">
    <reaction evidence="12 14 15">
        <text>NAD(+) + (deoxyribonucleotide)n-3'-hydroxyl + 5'-phospho-(deoxyribonucleotide)m = (deoxyribonucleotide)n+m + AMP + beta-nicotinamide D-nucleotide.</text>
        <dbReference type="EC" id="6.5.1.2"/>
    </reaction>
</comment>
<dbReference type="Pfam" id="PF03120">
    <property type="entry name" value="OB_DNA_ligase"/>
    <property type="match status" value="1"/>
</dbReference>
<dbReference type="EMBL" id="FQZE01000009">
    <property type="protein sequence ID" value="SHJ01641.1"/>
    <property type="molecule type" value="Genomic_DNA"/>
</dbReference>
<dbReference type="InterPro" id="IPR004150">
    <property type="entry name" value="NAD_DNA_ligase_OB"/>
</dbReference>
<name>A0A1M6FV74_9BACT</name>
<dbReference type="InterPro" id="IPR003583">
    <property type="entry name" value="Hlx-hairpin-Hlx_DNA-bd_motif"/>
</dbReference>
<dbReference type="InterPro" id="IPR013840">
    <property type="entry name" value="DNAligase_N"/>
</dbReference>
<reference evidence="17 18" key="1">
    <citation type="submission" date="2016-11" db="EMBL/GenBank/DDBJ databases">
        <authorList>
            <person name="Jaros S."/>
            <person name="Januszkiewicz K."/>
            <person name="Wedrychowicz H."/>
        </authorList>
    </citation>
    <scope>NUCLEOTIDE SEQUENCE [LARGE SCALE GENOMIC DNA]</scope>
    <source>
        <strain evidence="17 18">DSM 27063</strain>
    </source>
</reference>
<dbReference type="STRING" id="1168035.SAMN05444280_10993"/>
<dbReference type="Gene3D" id="2.40.50.140">
    <property type="entry name" value="Nucleic acid-binding proteins"/>
    <property type="match status" value="1"/>
</dbReference>
<dbReference type="SMART" id="SM00278">
    <property type="entry name" value="HhH1"/>
    <property type="match status" value="3"/>
</dbReference>
<dbReference type="NCBIfam" id="NF005932">
    <property type="entry name" value="PRK07956.1"/>
    <property type="match status" value="1"/>
</dbReference>
<dbReference type="SMART" id="SM00532">
    <property type="entry name" value="LIGANc"/>
    <property type="match status" value="1"/>
</dbReference>
<dbReference type="Gene3D" id="1.10.287.610">
    <property type="entry name" value="Helix hairpin bin"/>
    <property type="match status" value="1"/>
</dbReference>
<keyword evidence="5 14" id="KW-0235">DNA replication</keyword>
<feature type="binding site" evidence="14">
    <location>
        <position position="406"/>
    </location>
    <ligand>
        <name>Zn(2+)</name>
        <dbReference type="ChEBI" id="CHEBI:29105"/>
    </ligand>
</feature>
<evidence type="ECO:0000259" key="16">
    <source>
        <dbReference type="PROSITE" id="PS50172"/>
    </source>
</evidence>
<feature type="binding site" evidence="14">
    <location>
        <position position="173"/>
    </location>
    <ligand>
        <name>NAD(+)</name>
        <dbReference type="ChEBI" id="CHEBI:57540"/>
    </ligand>
</feature>
<evidence type="ECO:0000256" key="6">
    <source>
        <dbReference type="ARBA" id="ARBA00022723"/>
    </source>
</evidence>
<feature type="binding site" evidence="14">
    <location>
        <position position="288"/>
    </location>
    <ligand>
        <name>NAD(+)</name>
        <dbReference type="ChEBI" id="CHEBI:57540"/>
    </ligand>
</feature>
<dbReference type="PANTHER" id="PTHR23389:SF9">
    <property type="entry name" value="DNA LIGASE"/>
    <property type="match status" value="1"/>
</dbReference>
<feature type="binding site" evidence="14">
    <location>
        <begin position="83"/>
        <end position="84"/>
    </location>
    <ligand>
        <name>NAD(+)</name>
        <dbReference type="ChEBI" id="CHEBI:57540"/>
    </ligand>
</feature>
<dbReference type="InterPro" id="IPR012340">
    <property type="entry name" value="NA-bd_OB-fold"/>
</dbReference>
<dbReference type="InterPro" id="IPR018239">
    <property type="entry name" value="DNA_ligase_AS"/>
</dbReference>
<feature type="domain" description="BRCT" evidence="16">
    <location>
        <begin position="590"/>
        <end position="669"/>
    </location>
</feature>
<dbReference type="SUPFAM" id="SSF50249">
    <property type="entry name" value="Nucleic acid-binding proteins"/>
    <property type="match status" value="1"/>
</dbReference>
<evidence type="ECO:0000256" key="10">
    <source>
        <dbReference type="ARBA" id="ARBA00023027"/>
    </source>
</evidence>
<gene>
    <name evidence="14" type="primary">ligA</name>
    <name evidence="17" type="ORF">SAMN05444280_10993</name>
</gene>
<feature type="binding site" evidence="14">
    <location>
        <position position="312"/>
    </location>
    <ligand>
        <name>NAD(+)</name>
        <dbReference type="ChEBI" id="CHEBI:57540"/>
    </ligand>
</feature>
<evidence type="ECO:0000256" key="15">
    <source>
        <dbReference type="RuleBase" id="RU000618"/>
    </source>
</evidence>
<dbReference type="PROSITE" id="PS50172">
    <property type="entry name" value="BRCT"/>
    <property type="match status" value="1"/>
</dbReference>
<dbReference type="Pfam" id="PF00533">
    <property type="entry name" value="BRCT"/>
    <property type="match status" value="1"/>
</dbReference>
<dbReference type="FunFam" id="1.10.287.610:FF:000002">
    <property type="entry name" value="DNA ligase"/>
    <property type="match status" value="1"/>
</dbReference>
<evidence type="ECO:0000256" key="11">
    <source>
        <dbReference type="ARBA" id="ARBA00023204"/>
    </source>
</evidence>
<dbReference type="FunFam" id="1.10.150.20:FF:000007">
    <property type="entry name" value="DNA ligase"/>
    <property type="match status" value="1"/>
</dbReference>
<evidence type="ECO:0000313" key="17">
    <source>
        <dbReference type="EMBL" id="SHJ01641.1"/>
    </source>
</evidence>
<dbReference type="CDD" id="cd17748">
    <property type="entry name" value="BRCT_DNA_ligase_like"/>
    <property type="match status" value="1"/>
</dbReference>
<dbReference type="RefSeq" id="WP_073168115.1">
    <property type="nucleotide sequence ID" value="NZ_FQZE01000009.1"/>
</dbReference>
<organism evidence="17 18">
    <name type="scientific">Tangfeifania diversioriginum</name>
    <dbReference type="NCBI Taxonomy" id="1168035"/>
    <lineage>
        <taxon>Bacteria</taxon>
        <taxon>Pseudomonadati</taxon>
        <taxon>Bacteroidota</taxon>
        <taxon>Bacteroidia</taxon>
        <taxon>Marinilabiliales</taxon>
        <taxon>Prolixibacteraceae</taxon>
        <taxon>Tangfeifania</taxon>
    </lineage>
</organism>
<keyword evidence="4 14" id="KW-0436">Ligase</keyword>
<keyword evidence="9 14" id="KW-0460">Magnesium</keyword>
<dbReference type="Gene3D" id="1.10.150.20">
    <property type="entry name" value="5' to 3' exonuclease, C-terminal subdomain"/>
    <property type="match status" value="2"/>
</dbReference>
<keyword evidence="11 14" id="KW-0234">DNA repair</keyword>
<dbReference type="SMART" id="SM00292">
    <property type="entry name" value="BRCT"/>
    <property type="match status" value="1"/>
</dbReference>
<dbReference type="Gene3D" id="3.30.470.30">
    <property type="entry name" value="DNA ligase/mRNA capping enzyme"/>
    <property type="match status" value="1"/>
</dbReference>
<keyword evidence="7 14" id="KW-0227">DNA damage</keyword>
<dbReference type="SUPFAM" id="SSF56091">
    <property type="entry name" value="DNA ligase/mRNA capping enzyme, catalytic domain"/>
    <property type="match status" value="1"/>
</dbReference>
<dbReference type="InterPro" id="IPR013839">
    <property type="entry name" value="DNAligase_adenylation"/>
</dbReference>
<keyword evidence="10 14" id="KW-0520">NAD</keyword>
<dbReference type="FunFam" id="3.30.470.30:FF:000001">
    <property type="entry name" value="DNA ligase"/>
    <property type="match status" value="1"/>
</dbReference>
<dbReference type="GO" id="GO:0003677">
    <property type="term" value="F:DNA binding"/>
    <property type="evidence" value="ECO:0007669"/>
    <property type="project" value="InterPro"/>
</dbReference>
<sequence>MNREEAHQKIVQLRKELEDHNYKYYVLAQPEISDYDFDMQLRELEKLEKEFPEFDDPNSPTKRVGSDISKEFEQVEHRYTMLSLSNAYSEEELKDFDTRIKKLVDEDFEYVCELKFDGSSISLLYEKGKLARAVTRGDGTKGDDVTNNVRTIRSVPLTLRGNNYPENFEIRGEVVLPFKVFEELNQKREENGEALFANPRNAAAGTLKMQDPSIVASRKLDAYFYYIPGEKLPADSHFEMLQKAREWGFKVSEATKRCKNLDEVFAFIKKWDEKRFEYPVATDGVVIKVNSRRVQEELGFTAKSPRWAIAYKFKAESASTVLRSVSYQVGRTGAVTPVANLDPVPIAGTIVKRASLHNQDIIQKLDLHLNDTVFVEKGGEIIPKITGVDPAKRHPMSAPVRFIKNCPECGTPLERKEGEAAHYCPNEVGCPPQIKGKMEHFVSRKAMDIDGLGQETIELLYNQGLAKGIADLYRLEKEQLLQLERFQEKSAQRIMDGLEESKKAPFQQVLFALGIRYVGETVAKILAKELHSIDNIRNKTKDELVAIDEIGDRIAESIIDFFSKPEHIEMIEFLKKQGLQFQISEDQLSDRTDKLSGLSIVISGTFEKHSRDELKQLIEKNGGKNVGSLSKKTSYLLAGDNMGPSKREKAEKLNIPVISEAEFLHLLKT</sequence>
<dbReference type="Proteomes" id="UP000184050">
    <property type="component" value="Unassembled WGS sequence"/>
</dbReference>
<proteinExistence type="inferred from homology"/>
<dbReference type="InterPro" id="IPR001679">
    <property type="entry name" value="DNA_ligase"/>
</dbReference>
<dbReference type="CDD" id="cd00114">
    <property type="entry name" value="LIGANc"/>
    <property type="match status" value="1"/>
</dbReference>
<evidence type="ECO:0000256" key="12">
    <source>
        <dbReference type="ARBA" id="ARBA00034005"/>
    </source>
</evidence>
<evidence type="ECO:0000256" key="14">
    <source>
        <dbReference type="HAMAP-Rule" id="MF_01588"/>
    </source>
</evidence>
<dbReference type="Pfam" id="PF14520">
    <property type="entry name" value="HHH_5"/>
    <property type="match status" value="1"/>
</dbReference>
<feature type="binding site" evidence="14">
    <location>
        <begin position="34"/>
        <end position="38"/>
    </location>
    <ligand>
        <name>NAD(+)</name>
        <dbReference type="ChEBI" id="CHEBI:57540"/>
    </ligand>
</feature>
<dbReference type="Gene3D" id="3.40.50.10190">
    <property type="entry name" value="BRCT domain"/>
    <property type="match status" value="1"/>
</dbReference>
<dbReference type="OrthoDB" id="9759736at2"/>
<evidence type="ECO:0000256" key="2">
    <source>
        <dbReference type="ARBA" id="ARBA00012722"/>
    </source>
</evidence>
<evidence type="ECO:0000256" key="7">
    <source>
        <dbReference type="ARBA" id="ARBA00022763"/>
    </source>
</evidence>
<keyword evidence="8 14" id="KW-0862">Zinc</keyword>
<dbReference type="Pfam" id="PF03119">
    <property type="entry name" value="DNA_ligase_ZBD"/>
    <property type="match status" value="1"/>
</dbReference>
<dbReference type="GO" id="GO:0006260">
    <property type="term" value="P:DNA replication"/>
    <property type="evidence" value="ECO:0007669"/>
    <property type="project" value="UniProtKB-KW"/>
</dbReference>
<evidence type="ECO:0000256" key="3">
    <source>
        <dbReference type="ARBA" id="ARBA00013308"/>
    </source>
</evidence>
<evidence type="ECO:0000313" key="18">
    <source>
        <dbReference type="Proteomes" id="UP000184050"/>
    </source>
</evidence>
<dbReference type="InterPro" id="IPR033136">
    <property type="entry name" value="DNA_ligase_CS"/>
</dbReference>
<dbReference type="SUPFAM" id="SSF47781">
    <property type="entry name" value="RuvA domain 2-like"/>
    <property type="match status" value="1"/>
</dbReference>
<evidence type="ECO:0000256" key="13">
    <source>
        <dbReference type="ARBA" id="ARBA00060881"/>
    </source>
</evidence>
<dbReference type="InterPro" id="IPR041663">
    <property type="entry name" value="DisA/LigA_HHH"/>
</dbReference>
<feature type="binding site" evidence="14">
    <location>
        <position position="430"/>
    </location>
    <ligand>
        <name>Zn(2+)</name>
        <dbReference type="ChEBI" id="CHEBI:29105"/>
    </ligand>
</feature>
<dbReference type="InterPro" id="IPR001357">
    <property type="entry name" value="BRCT_dom"/>
</dbReference>
<evidence type="ECO:0000256" key="8">
    <source>
        <dbReference type="ARBA" id="ARBA00022833"/>
    </source>
</evidence>
<keyword evidence="6 14" id="KW-0479">Metal-binding</keyword>
<dbReference type="PIRSF" id="PIRSF001604">
    <property type="entry name" value="LigA"/>
    <property type="match status" value="1"/>
</dbReference>
<comment type="similarity">
    <text evidence="13 14">Belongs to the NAD-dependent DNA ligase family. LigA subfamily.</text>
</comment>
<dbReference type="NCBIfam" id="TIGR00575">
    <property type="entry name" value="dnlj"/>
    <property type="match status" value="1"/>
</dbReference>
<protein>
    <recommendedName>
        <fullName evidence="3 14">DNA ligase</fullName>
        <ecNumber evidence="2 14">6.5.1.2</ecNumber>
    </recommendedName>
    <alternativeName>
        <fullName evidence="14">Polydeoxyribonucleotide synthase [NAD(+)]</fullName>
    </alternativeName>
</protein>
<evidence type="ECO:0000256" key="9">
    <source>
        <dbReference type="ARBA" id="ARBA00022842"/>
    </source>
</evidence>
<feature type="binding site" evidence="14">
    <location>
        <position position="113"/>
    </location>
    <ligand>
        <name>NAD(+)</name>
        <dbReference type="ChEBI" id="CHEBI:57540"/>
    </ligand>
</feature>
<dbReference type="InterPro" id="IPR036420">
    <property type="entry name" value="BRCT_dom_sf"/>
</dbReference>
<dbReference type="FunFam" id="2.40.50.140:FF:000012">
    <property type="entry name" value="DNA ligase"/>
    <property type="match status" value="1"/>
</dbReference>
<keyword evidence="14" id="KW-0464">Manganese</keyword>
<evidence type="ECO:0000256" key="4">
    <source>
        <dbReference type="ARBA" id="ARBA00022598"/>
    </source>
</evidence>
<dbReference type="GO" id="GO:0006281">
    <property type="term" value="P:DNA repair"/>
    <property type="evidence" value="ECO:0007669"/>
    <property type="project" value="UniProtKB-KW"/>
</dbReference>
<evidence type="ECO:0000256" key="1">
    <source>
        <dbReference type="ARBA" id="ARBA00004067"/>
    </source>
</evidence>
<dbReference type="GO" id="GO:0003911">
    <property type="term" value="F:DNA ligase (NAD+) activity"/>
    <property type="evidence" value="ECO:0007669"/>
    <property type="project" value="UniProtKB-UniRule"/>
</dbReference>
<dbReference type="InterPro" id="IPR010994">
    <property type="entry name" value="RuvA_2-like"/>
</dbReference>
<dbReference type="Pfam" id="PF12826">
    <property type="entry name" value="HHH_2"/>
    <property type="match status" value="1"/>
</dbReference>
<feature type="binding site" evidence="14">
    <location>
        <position position="424"/>
    </location>
    <ligand>
        <name>Zn(2+)</name>
        <dbReference type="ChEBI" id="CHEBI:29105"/>
    </ligand>
</feature>
<dbReference type="GO" id="GO:0005829">
    <property type="term" value="C:cytosol"/>
    <property type="evidence" value="ECO:0007669"/>
    <property type="project" value="TreeGrafter"/>
</dbReference>
<dbReference type="PROSITE" id="PS01056">
    <property type="entry name" value="DNA_LIGASE_N2"/>
    <property type="match status" value="1"/>
</dbReference>
<feature type="binding site" evidence="14">
    <location>
        <position position="409"/>
    </location>
    <ligand>
        <name>Zn(2+)</name>
        <dbReference type="ChEBI" id="CHEBI:29105"/>
    </ligand>
</feature>
<dbReference type="FunFam" id="1.10.150.20:FF:000006">
    <property type="entry name" value="DNA ligase"/>
    <property type="match status" value="1"/>
</dbReference>
<dbReference type="PANTHER" id="PTHR23389">
    <property type="entry name" value="CHROMOSOME TRANSMISSION FIDELITY FACTOR 18"/>
    <property type="match status" value="1"/>
</dbReference>
<feature type="active site" description="N6-AMP-lysine intermediate" evidence="14">
    <location>
        <position position="115"/>
    </location>
</feature>
<keyword evidence="18" id="KW-1185">Reference proteome</keyword>
<feature type="binding site" evidence="14">
    <location>
        <position position="136"/>
    </location>
    <ligand>
        <name>NAD(+)</name>
        <dbReference type="ChEBI" id="CHEBI:57540"/>
    </ligand>
</feature>